<evidence type="ECO:0000313" key="2">
    <source>
        <dbReference type="Proteomes" id="UP001562354"/>
    </source>
</evidence>
<dbReference type="EMBL" id="JBFMKM010000003">
    <property type="protein sequence ID" value="KAL1311364.1"/>
    <property type="molecule type" value="Genomic_DNA"/>
</dbReference>
<dbReference type="GeneID" id="95975238"/>
<evidence type="ECO:0008006" key="3">
    <source>
        <dbReference type="Google" id="ProtNLM"/>
    </source>
</evidence>
<sequence length="104" mass="11356">MFREEIWVSLNELLNAARVDRSRDPFWCLGGDNPTEADVTLFAFVSSILAGTSCPESSALLRSLPAIMNYTDLIHQAFFSDYGATIPSQVSSAAQHAAMISTKL</sequence>
<organism evidence="1 2">
    <name type="scientific">Neodothiora populina</name>
    <dbReference type="NCBI Taxonomy" id="2781224"/>
    <lineage>
        <taxon>Eukaryota</taxon>
        <taxon>Fungi</taxon>
        <taxon>Dikarya</taxon>
        <taxon>Ascomycota</taxon>
        <taxon>Pezizomycotina</taxon>
        <taxon>Dothideomycetes</taxon>
        <taxon>Dothideomycetidae</taxon>
        <taxon>Dothideales</taxon>
        <taxon>Dothioraceae</taxon>
        <taxon>Neodothiora</taxon>
    </lineage>
</organism>
<gene>
    <name evidence="1" type="ORF">AAFC00_001535</name>
</gene>
<protein>
    <recommendedName>
        <fullName evidence="3">Metaxin glutathione S-transferase domain-containing protein</fullName>
    </recommendedName>
</protein>
<reference evidence="1 2" key="1">
    <citation type="submission" date="2024-07" db="EMBL/GenBank/DDBJ databases">
        <title>Draft sequence of the Neodothiora populina.</title>
        <authorList>
            <person name="Drown D.D."/>
            <person name="Schuette U.S."/>
            <person name="Buechlein A.B."/>
            <person name="Rusch D.R."/>
            <person name="Winton L.W."/>
            <person name="Adams G.A."/>
        </authorList>
    </citation>
    <scope>NUCLEOTIDE SEQUENCE [LARGE SCALE GENOMIC DNA]</scope>
    <source>
        <strain evidence="1 2">CPC 39397</strain>
    </source>
</reference>
<name>A0ABR3PQB2_9PEZI</name>
<comment type="caution">
    <text evidence="1">The sequence shown here is derived from an EMBL/GenBank/DDBJ whole genome shotgun (WGS) entry which is preliminary data.</text>
</comment>
<dbReference type="RefSeq" id="XP_069204213.1">
    <property type="nucleotide sequence ID" value="XM_069347931.1"/>
</dbReference>
<dbReference type="Proteomes" id="UP001562354">
    <property type="component" value="Unassembled WGS sequence"/>
</dbReference>
<evidence type="ECO:0000313" key="1">
    <source>
        <dbReference type="EMBL" id="KAL1311364.1"/>
    </source>
</evidence>
<accession>A0ABR3PQB2</accession>
<keyword evidence="2" id="KW-1185">Reference proteome</keyword>
<proteinExistence type="predicted"/>